<dbReference type="EMBL" id="NBNE01000527">
    <property type="protein sequence ID" value="OWZ18852.1"/>
    <property type="molecule type" value="Genomic_DNA"/>
</dbReference>
<organism evidence="1 2">
    <name type="scientific">Phytophthora megakarya</name>
    <dbReference type="NCBI Taxonomy" id="4795"/>
    <lineage>
        <taxon>Eukaryota</taxon>
        <taxon>Sar</taxon>
        <taxon>Stramenopiles</taxon>
        <taxon>Oomycota</taxon>
        <taxon>Peronosporomycetes</taxon>
        <taxon>Peronosporales</taxon>
        <taxon>Peronosporaceae</taxon>
        <taxon>Phytophthora</taxon>
    </lineage>
</organism>
<evidence type="ECO:0000313" key="2">
    <source>
        <dbReference type="Proteomes" id="UP000198211"/>
    </source>
</evidence>
<sequence>MSAISELNVFSGRDTVEDRARSCLNKVKSAWEEQPVAVGRNSWVDCELNTVDLELPLRGSTIRSDGSPLEYLHRLTALGLRAKQSFKTGTPAAL</sequence>
<dbReference type="AlphaFoldDB" id="A0A225WMM9"/>
<dbReference type="Proteomes" id="UP000198211">
    <property type="component" value="Unassembled WGS sequence"/>
</dbReference>
<evidence type="ECO:0000313" key="1">
    <source>
        <dbReference type="EMBL" id="OWZ18852.1"/>
    </source>
</evidence>
<keyword evidence="2" id="KW-1185">Reference proteome</keyword>
<gene>
    <name evidence="1" type="ORF">PHMEG_0006994</name>
</gene>
<proteinExistence type="predicted"/>
<protein>
    <submittedName>
        <fullName evidence="1">Uncharacterized protein</fullName>
    </submittedName>
</protein>
<accession>A0A225WMM9</accession>
<reference evidence="2" key="1">
    <citation type="submission" date="2017-03" db="EMBL/GenBank/DDBJ databases">
        <title>Phytopthora megakarya and P. palmivora, two closely related causual agents of cacao black pod achieved similar genome size and gene model numbers by different mechanisms.</title>
        <authorList>
            <person name="Ali S."/>
            <person name="Shao J."/>
            <person name="Larry D.J."/>
            <person name="Kronmiller B."/>
            <person name="Shen D."/>
            <person name="Strem M.D."/>
            <person name="Melnick R.L."/>
            <person name="Guiltinan M.J."/>
            <person name="Tyler B.M."/>
            <person name="Meinhardt L.W."/>
            <person name="Bailey B.A."/>
        </authorList>
    </citation>
    <scope>NUCLEOTIDE SEQUENCE [LARGE SCALE GENOMIC DNA]</scope>
    <source>
        <strain evidence="2">zdho120</strain>
    </source>
</reference>
<comment type="caution">
    <text evidence="1">The sequence shown here is derived from an EMBL/GenBank/DDBJ whole genome shotgun (WGS) entry which is preliminary data.</text>
</comment>
<name>A0A225WMM9_9STRA</name>